<evidence type="ECO:0000313" key="4">
    <source>
        <dbReference type="EMBL" id="GEP71551.1"/>
    </source>
</evidence>
<dbReference type="NCBIfam" id="TIGR02529">
    <property type="entry name" value="EutJ"/>
    <property type="match status" value="1"/>
</dbReference>
<keyword evidence="1" id="KW-0547">Nucleotide-binding</keyword>
<dbReference type="InterPro" id="IPR050696">
    <property type="entry name" value="FtsA/MreB"/>
</dbReference>
<accession>A0A512PK26</accession>
<dbReference type="EMBL" id="BKAM01000001">
    <property type="protein sequence ID" value="GEP71551.1"/>
    <property type="molecule type" value="Genomic_DNA"/>
</dbReference>
<name>A0A512PK26_9LACO</name>
<keyword evidence="2" id="KW-0067">ATP-binding</keyword>
<dbReference type="PANTHER" id="PTHR32432">
    <property type="entry name" value="CELL DIVISION PROTEIN FTSA-RELATED"/>
    <property type="match status" value="1"/>
</dbReference>
<dbReference type="Proteomes" id="UP000321569">
    <property type="component" value="Unassembled WGS sequence"/>
</dbReference>
<dbReference type="AlphaFoldDB" id="A0A512PK26"/>
<keyword evidence="3" id="KW-0143">Chaperone</keyword>
<comment type="caution">
    <text evidence="4">The sequence shown here is derived from an EMBL/GenBank/DDBJ whole genome shotgun (WGS) entry which is preliminary data.</text>
</comment>
<dbReference type="InterPro" id="IPR013366">
    <property type="entry name" value="EutJ"/>
</dbReference>
<organism evidence="4 5">
    <name type="scientific">Lentilactobacillus rapi</name>
    <dbReference type="NCBI Taxonomy" id="481723"/>
    <lineage>
        <taxon>Bacteria</taxon>
        <taxon>Bacillati</taxon>
        <taxon>Bacillota</taxon>
        <taxon>Bacilli</taxon>
        <taxon>Lactobacillales</taxon>
        <taxon>Lactobacillaceae</taxon>
        <taxon>Lentilactobacillus</taxon>
    </lineage>
</organism>
<protein>
    <submittedName>
        <fullName evidence="4">Ethanolamine utilization protein EutJ</fullName>
    </submittedName>
</protein>
<dbReference type="STRING" id="1423795.FD12_GL000621"/>
<evidence type="ECO:0000256" key="2">
    <source>
        <dbReference type="ARBA" id="ARBA00022840"/>
    </source>
</evidence>
<dbReference type="SUPFAM" id="SSF53067">
    <property type="entry name" value="Actin-like ATPase domain"/>
    <property type="match status" value="1"/>
</dbReference>
<reference evidence="4 5" key="1">
    <citation type="submission" date="2019-07" db="EMBL/GenBank/DDBJ databases">
        <title>Whole genome shotgun sequence of Lactobacillus rapi NBRC 109618.</title>
        <authorList>
            <person name="Hosoyama A."/>
            <person name="Uohara A."/>
            <person name="Ohji S."/>
            <person name="Ichikawa N."/>
        </authorList>
    </citation>
    <scope>NUCLEOTIDE SEQUENCE [LARGE SCALE GENOMIC DNA]</scope>
    <source>
        <strain evidence="4 5">NBRC 109618</strain>
    </source>
</reference>
<dbReference type="GO" id="GO:0140662">
    <property type="term" value="F:ATP-dependent protein folding chaperone"/>
    <property type="evidence" value="ECO:0007669"/>
    <property type="project" value="InterPro"/>
</dbReference>
<dbReference type="InterPro" id="IPR043129">
    <property type="entry name" value="ATPase_NBD"/>
</dbReference>
<dbReference type="PANTHER" id="PTHR32432:SF3">
    <property type="entry name" value="ETHANOLAMINE UTILIZATION PROTEIN EUTJ"/>
    <property type="match status" value="1"/>
</dbReference>
<gene>
    <name evidence="4" type="ORF">LRA02_04190</name>
</gene>
<dbReference type="Gene3D" id="3.30.420.40">
    <property type="match status" value="2"/>
</dbReference>
<proteinExistence type="predicted"/>
<sequence>MNMAIKQTKKSVQTKQTVDLKAADKLLKQFAKVVNSDHAVRKAKKDEVFSCGVDLGTSSIVLTVLDKDDNIIYGAFEYAKAVRDGIVVNYVDSVNILKRLKHKAEDVLGVELTTACGAIPPGTGEGAAKIVANVIESAELQCKHVVDEPTAAAKFLNLKTGTVVDIGGGTTGISVFNHGKLTQVLDEATGGFHMTLVLAGNHKIDSDDAELLKRDPEKEDEVFPVIRPVVEKMATIVKDSVGSSIKQPVVVVGGAINFKSFIPAFSKVLGIPAYKTAFPQFITPLGIAMYDHD</sequence>
<evidence type="ECO:0000256" key="3">
    <source>
        <dbReference type="ARBA" id="ARBA00023186"/>
    </source>
</evidence>
<dbReference type="InterPro" id="IPR013126">
    <property type="entry name" value="Hsp_70_fam"/>
</dbReference>
<evidence type="ECO:0000313" key="5">
    <source>
        <dbReference type="Proteomes" id="UP000321569"/>
    </source>
</evidence>
<dbReference type="GO" id="GO:0005524">
    <property type="term" value="F:ATP binding"/>
    <property type="evidence" value="ECO:0007669"/>
    <property type="project" value="UniProtKB-KW"/>
</dbReference>
<evidence type="ECO:0000256" key="1">
    <source>
        <dbReference type="ARBA" id="ARBA00022741"/>
    </source>
</evidence>
<dbReference type="Pfam" id="PF00012">
    <property type="entry name" value="HSP70"/>
    <property type="match status" value="1"/>
</dbReference>
<dbReference type="NCBIfam" id="NF011660">
    <property type="entry name" value="PRK15080.1"/>
    <property type="match status" value="1"/>
</dbReference>